<sequence length="532" mass="57946">MPKDSKTKKLKKEINFIELFIIGLSGAVATAIFFSQTEMTAYAGPGSLIAWIIGIFLYFTIGLTYIELSQTYPEAGGPSRYSIYSHGIVTNLINATSDLIWYLFIPPIEAYATIEGLDFFFPQLLNKEDFPTLLGALVGVIILLAYIPFNYYGIKLFAKITAGFGSIKMIFYALPAIALIVLFAKPSNFTAFHGVLPFGIAGIFAAMPFAMFAFGGARVVPDFAEEAKNKRDLVYALLFTILGQATVYILYNVALLTTVNWSAFGIKPGDWSGLSNVVGNPFVILASSYDLKVFLVIILIAAIAGPFLTGYIYMGSGSRVLLAMARSKFMSSAMKQLHEKYAIPYWGLIVFAVVGALITFLFAPIPSIYGLISDSVVAGYLGFATNPVALVVLRRQGVSKYKIPFGSVISAIAFVGSALIVFWSGWPSVPYSVILLAIASAIFATLGKATADFKESLWYIGFIGFLTLMTYIGSDGALNIIPFIPATLITAIVSLAVFYPAGIISGLRKENYLEHENEIESEDEEKEEKNNL</sequence>
<feature type="transmembrane region" description="Helical" evidence="5">
    <location>
        <begin position="456"/>
        <end position="474"/>
    </location>
</feature>
<feature type="transmembrane region" description="Helical" evidence="5">
    <location>
        <begin position="196"/>
        <end position="221"/>
    </location>
</feature>
<protein>
    <submittedName>
        <fullName evidence="6">Amino acid transporter</fullName>
    </submittedName>
</protein>
<gene>
    <name evidence="6" type="ORF">DFR86_04885</name>
</gene>
<reference evidence="6 7" key="1">
    <citation type="submission" date="2018-05" db="EMBL/GenBank/DDBJ databases">
        <title>Complete Genome Sequences of Extremely Thermoacidophilic, Metal-Mobilizing Type-Strain Members of the Archaeal Family Sulfolobaceae: Acidianus brierleyi DSM-1651T, Acidianus sulfidivorans DSM-18786T, Metallosphaera hakonensis DSM-7519T, and Metallosphaera prunae DSM-10039T.</title>
        <authorList>
            <person name="Counts J.A."/>
            <person name="Kelly R.M."/>
        </authorList>
    </citation>
    <scope>NUCLEOTIDE SEQUENCE [LARGE SCALE GENOMIC DNA]</scope>
    <source>
        <strain evidence="6 7">JP7</strain>
    </source>
</reference>
<dbReference type="AlphaFoldDB" id="A0A2U9ILT0"/>
<feature type="transmembrane region" description="Helical" evidence="5">
    <location>
        <begin position="293"/>
        <end position="322"/>
    </location>
</feature>
<feature type="transmembrane region" description="Helical" evidence="5">
    <location>
        <begin position="130"/>
        <end position="149"/>
    </location>
</feature>
<feature type="transmembrane region" description="Helical" evidence="5">
    <location>
        <begin position="343"/>
        <end position="362"/>
    </location>
</feature>
<dbReference type="PANTHER" id="PTHR47547">
    <property type="match status" value="1"/>
</dbReference>
<dbReference type="RefSeq" id="WP_110379850.1">
    <property type="nucleotide sequence ID" value="NZ_CP029288.2"/>
</dbReference>
<evidence type="ECO:0000256" key="3">
    <source>
        <dbReference type="ARBA" id="ARBA00022989"/>
    </source>
</evidence>
<organism evidence="6 7">
    <name type="scientific">Acidianus sulfidivorans JP7</name>
    <dbReference type="NCBI Taxonomy" id="619593"/>
    <lineage>
        <taxon>Archaea</taxon>
        <taxon>Thermoproteota</taxon>
        <taxon>Thermoprotei</taxon>
        <taxon>Sulfolobales</taxon>
        <taxon>Sulfolobaceae</taxon>
        <taxon>Acidianus</taxon>
    </lineage>
</organism>
<dbReference type="InterPro" id="IPR002293">
    <property type="entry name" value="AA/rel_permease1"/>
</dbReference>
<dbReference type="EMBL" id="CP029288">
    <property type="protein sequence ID" value="AWR96960.1"/>
    <property type="molecule type" value="Genomic_DNA"/>
</dbReference>
<dbReference type="GO" id="GO:0016020">
    <property type="term" value="C:membrane"/>
    <property type="evidence" value="ECO:0007669"/>
    <property type="project" value="UniProtKB-SubCell"/>
</dbReference>
<accession>A0A2U9ILT0</accession>
<feature type="transmembrane region" description="Helical" evidence="5">
    <location>
        <begin position="429"/>
        <end position="449"/>
    </location>
</feature>
<keyword evidence="3 5" id="KW-1133">Transmembrane helix</keyword>
<dbReference type="Proteomes" id="UP000248410">
    <property type="component" value="Chromosome"/>
</dbReference>
<evidence type="ECO:0000256" key="5">
    <source>
        <dbReference type="SAM" id="Phobius"/>
    </source>
</evidence>
<feature type="transmembrane region" description="Helical" evidence="5">
    <location>
        <begin position="87"/>
        <end position="105"/>
    </location>
</feature>
<dbReference type="OrthoDB" id="43026at2157"/>
<feature type="transmembrane region" description="Helical" evidence="5">
    <location>
        <begin position="16"/>
        <end position="36"/>
    </location>
</feature>
<evidence type="ECO:0000313" key="7">
    <source>
        <dbReference type="Proteomes" id="UP000248410"/>
    </source>
</evidence>
<name>A0A2U9ILT0_9CREN</name>
<evidence type="ECO:0000256" key="2">
    <source>
        <dbReference type="ARBA" id="ARBA00022692"/>
    </source>
</evidence>
<evidence type="ECO:0000256" key="4">
    <source>
        <dbReference type="ARBA" id="ARBA00023136"/>
    </source>
</evidence>
<dbReference type="Gene3D" id="1.20.1740.10">
    <property type="entry name" value="Amino acid/polyamine transporter I"/>
    <property type="match status" value="1"/>
</dbReference>
<feature type="transmembrane region" description="Helical" evidence="5">
    <location>
        <begin position="48"/>
        <end position="66"/>
    </location>
</feature>
<keyword evidence="4 5" id="KW-0472">Membrane</keyword>
<evidence type="ECO:0000313" key="6">
    <source>
        <dbReference type="EMBL" id="AWR96960.1"/>
    </source>
</evidence>
<feature type="transmembrane region" description="Helical" evidence="5">
    <location>
        <begin position="405"/>
        <end position="423"/>
    </location>
</feature>
<feature type="transmembrane region" description="Helical" evidence="5">
    <location>
        <begin position="368"/>
        <end position="393"/>
    </location>
</feature>
<comment type="subcellular location">
    <subcellularLocation>
        <location evidence="1">Membrane</location>
        <topology evidence="1">Multi-pass membrane protein</topology>
    </subcellularLocation>
</comment>
<dbReference type="PIRSF" id="PIRSF006060">
    <property type="entry name" value="AA_transporter"/>
    <property type="match status" value="1"/>
</dbReference>
<evidence type="ECO:0000256" key="1">
    <source>
        <dbReference type="ARBA" id="ARBA00004141"/>
    </source>
</evidence>
<dbReference type="KEGG" id="asul:DFR86_04885"/>
<proteinExistence type="predicted"/>
<dbReference type="GeneID" id="36837280"/>
<keyword evidence="7" id="KW-1185">Reference proteome</keyword>
<dbReference type="InterPro" id="IPR052962">
    <property type="entry name" value="AA_Transporter_AGT"/>
</dbReference>
<dbReference type="PANTHER" id="PTHR47547:SF1">
    <property type="entry name" value="ASPARTATE-PROTON SYMPORTER"/>
    <property type="match status" value="1"/>
</dbReference>
<feature type="transmembrane region" description="Helical" evidence="5">
    <location>
        <begin position="161"/>
        <end position="184"/>
    </location>
</feature>
<dbReference type="Pfam" id="PF13520">
    <property type="entry name" value="AA_permease_2"/>
    <property type="match status" value="1"/>
</dbReference>
<feature type="transmembrane region" description="Helical" evidence="5">
    <location>
        <begin position="233"/>
        <end position="251"/>
    </location>
</feature>
<keyword evidence="2 5" id="KW-0812">Transmembrane</keyword>
<feature type="transmembrane region" description="Helical" evidence="5">
    <location>
        <begin position="480"/>
        <end position="499"/>
    </location>
</feature>
<dbReference type="GO" id="GO:0022857">
    <property type="term" value="F:transmembrane transporter activity"/>
    <property type="evidence" value="ECO:0007669"/>
    <property type="project" value="InterPro"/>
</dbReference>